<keyword evidence="2" id="KW-1185">Reference proteome</keyword>
<gene>
    <name evidence="1" type="ORF">ACFQE5_09105</name>
</gene>
<accession>A0ABW1J0S4</accession>
<reference evidence="2" key="1">
    <citation type="journal article" date="2019" name="Int. J. Syst. Evol. Microbiol.">
        <title>The Global Catalogue of Microorganisms (GCM) 10K type strain sequencing project: providing services to taxonomists for standard genome sequencing and annotation.</title>
        <authorList>
            <consortium name="The Broad Institute Genomics Platform"/>
            <consortium name="The Broad Institute Genome Sequencing Center for Infectious Disease"/>
            <person name="Wu L."/>
            <person name="Ma J."/>
        </authorList>
    </citation>
    <scope>NUCLEOTIDE SEQUENCE [LARGE SCALE GENOMIC DNA]</scope>
    <source>
        <strain evidence="2">CCM 8391</strain>
    </source>
</reference>
<evidence type="ECO:0000313" key="1">
    <source>
        <dbReference type="EMBL" id="MFC5994366.1"/>
    </source>
</evidence>
<dbReference type="RefSeq" id="WP_379584399.1">
    <property type="nucleotide sequence ID" value="NZ_JBHSQW010000018.1"/>
</dbReference>
<organism evidence="1 2">
    <name type="scientific">Pseudonocardia hispaniensis</name>
    <dbReference type="NCBI Taxonomy" id="904933"/>
    <lineage>
        <taxon>Bacteria</taxon>
        <taxon>Bacillati</taxon>
        <taxon>Actinomycetota</taxon>
        <taxon>Actinomycetes</taxon>
        <taxon>Pseudonocardiales</taxon>
        <taxon>Pseudonocardiaceae</taxon>
        <taxon>Pseudonocardia</taxon>
    </lineage>
</organism>
<evidence type="ECO:0000313" key="2">
    <source>
        <dbReference type="Proteomes" id="UP001596302"/>
    </source>
</evidence>
<protein>
    <submittedName>
        <fullName evidence="1">Uncharacterized protein</fullName>
    </submittedName>
</protein>
<name>A0ABW1J0S4_9PSEU</name>
<dbReference type="Proteomes" id="UP001596302">
    <property type="component" value="Unassembled WGS sequence"/>
</dbReference>
<sequence length="42" mass="4567">MTMPKKATSKLLITLSVLGAIAVVLPRLAARSHTQVHRINQT</sequence>
<comment type="caution">
    <text evidence="1">The sequence shown here is derived from an EMBL/GenBank/DDBJ whole genome shotgun (WGS) entry which is preliminary data.</text>
</comment>
<dbReference type="EMBL" id="JBHSQW010000018">
    <property type="protein sequence ID" value="MFC5994366.1"/>
    <property type="molecule type" value="Genomic_DNA"/>
</dbReference>
<proteinExistence type="predicted"/>